<dbReference type="AlphaFoldDB" id="A0AA37GXP2"/>
<dbReference type="EMBL" id="BPPX01000034">
    <property type="protein sequence ID" value="GJC88620.1"/>
    <property type="molecule type" value="Genomic_DNA"/>
</dbReference>
<comment type="caution">
    <text evidence="2">The sequence shown here is derived from an EMBL/GenBank/DDBJ whole genome shotgun (WGS) entry which is preliminary data.</text>
</comment>
<reference evidence="2 3" key="1">
    <citation type="submission" date="2021-07" db="EMBL/GenBank/DDBJ databases">
        <title>Genome data of Colletotrichum spaethianum.</title>
        <authorList>
            <person name="Utami Y.D."/>
            <person name="Hiruma K."/>
        </authorList>
    </citation>
    <scope>NUCLEOTIDE SEQUENCE [LARGE SCALE GENOMIC DNA]</scope>
    <source>
        <strain evidence="2 3">MAFF 242679</strain>
    </source>
</reference>
<evidence type="ECO:0000313" key="2">
    <source>
        <dbReference type="EMBL" id="GJC88620.1"/>
    </source>
</evidence>
<feature type="region of interest" description="Disordered" evidence="1">
    <location>
        <begin position="26"/>
        <end position="86"/>
    </location>
</feature>
<evidence type="ECO:0000313" key="3">
    <source>
        <dbReference type="Proteomes" id="UP001055172"/>
    </source>
</evidence>
<keyword evidence="3" id="KW-1185">Reference proteome</keyword>
<dbReference type="Proteomes" id="UP001055172">
    <property type="component" value="Unassembled WGS sequence"/>
</dbReference>
<accession>A0AA37GXP2</accession>
<gene>
    <name evidence="2" type="ORF">ColLi_11458</name>
</gene>
<protein>
    <submittedName>
        <fullName evidence="2">Uncharacterized protein</fullName>
    </submittedName>
</protein>
<feature type="compositionally biased region" description="Basic and acidic residues" evidence="1">
    <location>
        <begin position="26"/>
        <end position="43"/>
    </location>
</feature>
<proteinExistence type="predicted"/>
<sequence length="86" mass="9747">MWNERIAVANTRLPVSQVKRRIRVHKAEGEAPEWHRGHDGNRNEDDEDDNPFREIDSFGGFEELFDNGNVGGVGGNQQPGDDMDLE</sequence>
<organism evidence="2 3">
    <name type="scientific">Colletotrichum liriopes</name>
    <dbReference type="NCBI Taxonomy" id="708192"/>
    <lineage>
        <taxon>Eukaryota</taxon>
        <taxon>Fungi</taxon>
        <taxon>Dikarya</taxon>
        <taxon>Ascomycota</taxon>
        <taxon>Pezizomycotina</taxon>
        <taxon>Sordariomycetes</taxon>
        <taxon>Hypocreomycetidae</taxon>
        <taxon>Glomerellales</taxon>
        <taxon>Glomerellaceae</taxon>
        <taxon>Colletotrichum</taxon>
        <taxon>Colletotrichum spaethianum species complex</taxon>
    </lineage>
</organism>
<evidence type="ECO:0000256" key="1">
    <source>
        <dbReference type="SAM" id="MobiDB-lite"/>
    </source>
</evidence>
<name>A0AA37GXP2_9PEZI</name>